<proteinExistence type="predicted"/>
<evidence type="ECO:0000313" key="1">
    <source>
        <dbReference type="EMBL" id="PWK77571.1"/>
    </source>
</evidence>
<evidence type="ECO:0000313" key="2">
    <source>
        <dbReference type="Proteomes" id="UP000245678"/>
    </source>
</evidence>
<protein>
    <submittedName>
        <fullName evidence="1">Uncharacterized protein</fullName>
    </submittedName>
</protein>
<organism evidence="1 2">
    <name type="scientific">Mucilaginibacter oryzae</name>
    <dbReference type="NCBI Taxonomy" id="468058"/>
    <lineage>
        <taxon>Bacteria</taxon>
        <taxon>Pseudomonadati</taxon>
        <taxon>Bacteroidota</taxon>
        <taxon>Sphingobacteriia</taxon>
        <taxon>Sphingobacteriales</taxon>
        <taxon>Sphingobacteriaceae</taxon>
        <taxon>Mucilaginibacter</taxon>
    </lineage>
</organism>
<accession>A0A316HC23</accession>
<dbReference type="Proteomes" id="UP000245678">
    <property type="component" value="Unassembled WGS sequence"/>
</dbReference>
<comment type="caution">
    <text evidence="1">The sequence shown here is derived from an EMBL/GenBank/DDBJ whole genome shotgun (WGS) entry which is preliminary data.</text>
</comment>
<reference evidence="1 2" key="1">
    <citation type="submission" date="2018-05" db="EMBL/GenBank/DDBJ databases">
        <title>Genomic Encyclopedia of Archaeal and Bacterial Type Strains, Phase II (KMG-II): from individual species to whole genera.</title>
        <authorList>
            <person name="Goeker M."/>
        </authorList>
    </citation>
    <scope>NUCLEOTIDE SEQUENCE [LARGE SCALE GENOMIC DNA]</scope>
    <source>
        <strain evidence="1 2">DSM 19975</strain>
    </source>
</reference>
<gene>
    <name evidence="1" type="ORF">LX99_02448</name>
</gene>
<sequence>MKYRWLLVVIATAFISCKSKTKAPVSDTVLRVKNTNTISGLVQQFKPFIQGIWVTSDYITDLSRTKSPYISSKKLAGAAALEINLDSAEKDSTVVGVSLNNHEGASFTLFFKPGHQPNSLKTNWPDYEVNSNFYELGYQIAGGDTTLLLYHYNKNNQVIDSVKYIRVLAKQKDNDLGYGITYITNKLLISGNYELTDTNGTTSNISFNNEGKVSGFTGYETYYVNTDFEAGPQNDLDQFSFNIYTKQQKDYLFKIKGDTLNIYNIDFSADSVHLKWGELKYKLVRRK</sequence>
<dbReference type="EMBL" id="QGHA01000004">
    <property type="protein sequence ID" value="PWK77571.1"/>
    <property type="molecule type" value="Genomic_DNA"/>
</dbReference>
<name>A0A316HC23_9SPHI</name>
<keyword evidence="2" id="KW-1185">Reference proteome</keyword>
<dbReference type="PROSITE" id="PS51257">
    <property type="entry name" value="PROKAR_LIPOPROTEIN"/>
    <property type="match status" value="1"/>
</dbReference>
<dbReference type="AlphaFoldDB" id="A0A316HC23"/>